<evidence type="ECO:0000313" key="2">
    <source>
        <dbReference type="EMBL" id="PIO54110.1"/>
    </source>
</evidence>
<dbReference type="GO" id="GO:0005524">
    <property type="term" value="F:ATP binding"/>
    <property type="evidence" value="ECO:0007669"/>
    <property type="project" value="InterPro"/>
</dbReference>
<dbReference type="InterPro" id="IPR013760">
    <property type="entry name" value="Topo_IIA-like_dom_sf"/>
</dbReference>
<dbReference type="GO" id="GO:0003677">
    <property type="term" value="F:DNA binding"/>
    <property type="evidence" value="ECO:0007669"/>
    <property type="project" value="InterPro"/>
</dbReference>
<dbReference type="AlphaFoldDB" id="A0A2G9T9P8"/>
<proteinExistence type="predicted"/>
<dbReference type="OrthoDB" id="5852084at2759"/>
<reference evidence="2 3" key="1">
    <citation type="submission" date="2015-09" db="EMBL/GenBank/DDBJ databases">
        <title>Draft genome of the parasitic nematode Teladorsagia circumcincta isolate WARC Sus (inbred).</title>
        <authorList>
            <person name="Mitreva M."/>
        </authorList>
    </citation>
    <scope>NUCLEOTIDE SEQUENCE [LARGE SCALE GENOMIC DNA]</scope>
    <source>
        <strain evidence="2 3">S</strain>
    </source>
</reference>
<organism evidence="2 3">
    <name type="scientific">Teladorsagia circumcincta</name>
    <name type="common">Brown stomach worm</name>
    <name type="synonym">Ostertagia circumcincta</name>
    <dbReference type="NCBI Taxonomy" id="45464"/>
    <lineage>
        <taxon>Eukaryota</taxon>
        <taxon>Metazoa</taxon>
        <taxon>Ecdysozoa</taxon>
        <taxon>Nematoda</taxon>
        <taxon>Chromadorea</taxon>
        <taxon>Rhabditida</taxon>
        <taxon>Rhabditina</taxon>
        <taxon>Rhabditomorpha</taxon>
        <taxon>Strongyloidea</taxon>
        <taxon>Trichostrongylidae</taxon>
        <taxon>Teladorsagia</taxon>
    </lineage>
</organism>
<dbReference type="EMBL" id="KZ401508">
    <property type="protein sequence ID" value="PIO54110.1"/>
    <property type="molecule type" value="Genomic_DNA"/>
</dbReference>
<dbReference type="GO" id="GO:0003918">
    <property type="term" value="F:DNA topoisomerase type II (double strand cut, ATP-hydrolyzing) activity"/>
    <property type="evidence" value="ECO:0007669"/>
    <property type="project" value="InterPro"/>
</dbReference>
<sequence>MNMPLSRLTVEEVEKLKNQVQNSRDKLDKVVQTSWQDSWLADLQALEKEAKNSLRYDSK</sequence>
<dbReference type="Proteomes" id="UP000230423">
    <property type="component" value="Unassembled WGS sequence"/>
</dbReference>
<accession>A0A2G9T9P8</accession>
<feature type="coiled-coil region" evidence="1">
    <location>
        <begin position="6"/>
        <end position="33"/>
    </location>
</feature>
<dbReference type="InterPro" id="IPR013757">
    <property type="entry name" value="Topo_IIA_A_a_sf"/>
</dbReference>
<dbReference type="Gene3D" id="1.10.268.10">
    <property type="entry name" value="Topoisomerase, domain 3"/>
    <property type="match status" value="1"/>
</dbReference>
<dbReference type="SUPFAM" id="SSF56719">
    <property type="entry name" value="Type II DNA topoisomerase"/>
    <property type="match status" value="1"/>
</dbReference>
<evidence type="ECO:0000313" key="3">
    <source>
        <dbReference type="Proteomes" id="UP000230423"/>
    </source>
</evidence>
<keyword evidence="3" id="KW-1185">Reference proteome</keyword>
<keyword evidence="1" id="KW-0175">Coiled coil</keyword>
<name>A0A2G9T9P8_TELCI</name>
<gene>
    <name evidence="2" type="ORF">TELCIR_24534</name>
</gene>
<protein>
    <submittedName>
        <fullName evidence="2">Uncharacterized protein</fullName>
    </submittedName>
</protein>
<evidence type="ECO:0000256" key="1">
    <source>
        <dbReference type="SAM" id="Coils"/>
    </source>
</evidence>